<feature type="compositionally biased region" description="Polar residues" evidence="1">
    <location>
        <begin position="83"/>
        <end position="99"/>
    </location>
</feature>
<keyword evidence="3" id="KW-1185">Reference proteome</keyword>
<comment type="caution">
    <text evidence="2">The sequence shown here is derived from an EMBL/GenBank/DDBJ whole genome shotgun (WGS) entry which is preliminary data.</text>
</comment>
<evidence type="ECO:0000256" key="1">
    <source>
        <dbReference type="SAM" id="MobiDB-lite"/>
    </source>
</evidence>
<protein>
    <submittedName>
        <fullName evidence="2">Uncharacterized protein</fullName>
    </submittedName>
</protein>
<dbReference type="EMBL" id="PZQS01000014">
    <property type="protein sequence ID" value="PVD18480.1"/>
    <property type="molecule type" value="Genomic_DNA"/>
</dbReference>
<proteinExistence type="predicted"/>
<gene>
    <name evidence="2" type="ORF">C0Q70_21029</name>
</gene>
<evidence type="ECO:0000313" key="3">
    <source>
        <dbReference type="Proteomes" id="UP000245119"/>
    </source>
</evidence>
<feature type="region of interest" description="Disordered" evidence="1">
    <location>
        <begin position="38"/>
        <end position="131"/>
    </location>
</feature>
<feature type="region of interest" description="Disordered" evidence="1">
    <location>
        <begin position="193"/>
        <end position="225"/>
    </location>
</feature>
<sequence>MLICVAESNARGAPYLERKVSQVNTGVLTDADCQAGVERHVTGDPTPGDSQALAVGKVRRNRQASNDDDGDDDDDDDCENSETESVSGGQTMTLSTPEENQPVDVGAEDKPQGPTPEQASLTSSSSSAVLPGVKLPAGVKSVQDSECESVLSDYSELGGPLKELEKELELIDREELRRSTDFAFLRLRLRGAGGLGGDSDAGTPWSGRSASRTRTTVGACANSTS</sequence>
<feature type="compositionally biased region" description="Acidic residues" evidence="1">
    <location>
        <begin position="66"/>
        <end position="82"/>
    </location>
</feature>
<organism evidence="2 3">
    <name type="scientific">Pomacea canaliculata</name>
    <name type="common">Golden apple snail</name>
    <dbReference type="NCBI Taxonomy" id="400727"/>
    <lineage>
        <taxon>Eukaryota</taxon>
        <taxon>Metazoa</taxon>
        <taxon>Spiralia</taxon>
        <taxon>Lophotrochozoa</taxon>
        <taxon>Mollusca</taxon>
        <taxon>Gastropoda</taxon>
        <taxon>Caenogastropoda</taxon>
        <taxon>Architaenioglossa</taxon>
        <taxon>Ampullarioidea</taxon>
        <taxon>Ampullariidae</taxon>
        <taxon>Pomacea</taxon>
    </lineage>
</organism>
<feature type="compositionally biased region" description="Polar residues" evidence="1">
    <location>
        <begin position="206"/>
        <end position="225"/>
    </location>
</feature>
<accession>A0A2T7NBC8</accession>
<name>A0A2T7NBC8_POMCA</name>
<dbReference type="Proteomes" id="UP000245119">
    <property type="component" value="Linkage Group LG14"/>
</dbReference>
<reference evidence="2 3" key="1">
    <citation type="submission" date="2018-04" db="EMBL/GenBank/DDBJ databases">
        <title>The genome of golden apple snail Pomacea canaliculata provides insight into stress tolerance and invasive adaptation.</title>
        <authorList>
            <person name="Liu C."/>
            <person name="Liu B."/>
            <person name="Ren Y."/>
            <person name="Zhang Y."/>
            <person name="Wang H."/>
            <person name="Li S."/>
            <person name="Jiang F."/>
            <person name="Yin L."/>
            <person name="Zhang G."/>
            <person name="Qian W."/>
            <person name="Fan W."/>
        </authorList>
    </citation>
    <scope>NUCLEOTIDE SEQUENCE [LARGE SCALE GENOMIC DNA]</scope>
    <source>
        <strain evidence="2">SZHN2017</strain>
        <tissue evidence="2">Muscle</tissue>
    </source>
</reference>
<dbReference type="AlphaFoldDB" id="A0A2T7NBC8"/>
<evidence type="ECO:0000313" key="2">
    <source>
        <dbReference type="EMBL" id="PVD18480.1"/>
    </source>
</evidence>